<dbReference type="Proteomes" id="UP000198415">
    <property type="component" value="Unassembled WGS sequence"/>
</dbReference>
<dbReference type="Pfam" id="PF07729">
    <property type="entry name" value="FCD"/>
    <property type="match status" value="1"/>
</dbReference>
<keyword evidence="1" id="KW-0805">Transcription regulation</keyword>
<dbReference type="Gene3D" id="1.10.10.10">
    <property type="entry name" value="Winged helix-like DNA-binding domain superfamily/Winged helix DNA-binding domain"/>
    <property type="match status" value="1"/>
</dbReference>
<dbReference type="SMART" id="SM00345">
    <property type="entry name" value="HTH_GNTR"/>
    <property type="match status" value="1"/>
</dbReference>
<dbReference type="PRINTS" id="PR00035">
    <property type="entry name" value="HTHGNTR"/>
</dbReference>
<dbReference type="Pfam" id="PF00392">
    <property type="entry name" value="GntR"/>
    <property type="match status" value="1"/>
</dbReference>
<evidence type="ECO:0000256" key="3">
    <source>
        <dbReference type="ARBA" id="ARBA00023163"/>
    </source>
</evidence>
<dbReference type="InterPro" id="IPR036390">
    <property type="entry name" value="WH_DNA-bd_sf"/>
</dbReference>
<dbReference type="AlphaFoldDB" id="A0A238W0H3"/>
<dbReference type="PROSITE" id="PS50949">
    <property type="entry name" value="HTH_GNTR"/>
    <property type="match status" value="1"/>
</dbReference>
<dbReference type="InterPro" id="IPR000524">
    <property type="entry name" value="Tscrpt_reg_HTH_GntR"/>
</dbReference>
<keyword evidence="3" id="KW-0804">Transcription</keyword>
<name>A0A238W0H3_9ACTN</name>
<evidence type="ECO:0000259" key="4">
    <source>
        <dbReference type="PROSITE" id="PS50949"/>
    </source>
</evidence>
<dbReference type="PANTHER" id="PTHR43537:SF45">
    <property type="entry name" value="GNTR FAMILY REGULATORY PROTEIN"/>
    <property type="match status" value="1"/>
</dbReference>
<gene>
    <name evidence="5" type="ORF">SAMN06264365_10253</name>
</gene>
<dbReference type="InterPro" id="IPR036388">
    <property type="entry name" value="WH-like_DNA-bd_sf"/>
</dbReference>
<dbReference type="SMART" id="SM00895">
    <property type="entry name" value="FCD"/>
    <property type="match status" value="1"/>
</dbReference>
<dbReference type="InterPro" id="IPR008920">
    <property type="entry name" value="TF_FadR/GntR_C"/>
</dbReference>
<sequence>MVGNGLFYDSGVTDEWGDRLAGDRALLDRGSTAERVADLLRQRITEGVFRPGTRLSEESLRAALGVSRNTLREAFRLLSHEGLLEHQLNRGVFVRLLSSEDLRDLYAIRRILECGALRNLAAVPPEAVARVGAAIEAADEAAARGDWVAVGTANMRFHQAIADLSGSRRVAGTVRALLAELRLVFLVVPDSRQLHEPYLAANRALHRLLAAGDAPAAERALQSYFDDAEARLLAAYSAVA</sequence>
<reference evidence="5 6" key="1">
    <citation type="submission" date="2017-06" db="EMBL/GenBank/DDBJ databases">
        <authorList>
            <person name="Kim H.J."/>
            <person name="Triplett B.A."/>
        </authorList>
    </citation>
    <scope>NUCLEOTIDE SEQUENCE [LARGE SCALE GENOMIC DNA]</scope>
    <source>
        <strain evidence="5 6">DSM 43151</strain>
    </source>
</reference>
<dbReference type="PANTHER" id="PTHR43537">
    <property type="entry name" value="TRANSCRIPTIONAL REGULATOR, GNTR FAMILY"/>
    <property type="match status" value="1"/>
</dbReference>
<protein>
    <submittedName>
        <fullName evidence="5">DNA-binding transcriptional regulator, GntR family</fullName>
    </submittedName>
</protein>
<dbReference type="GO" id="GO:0003677">
    <property type="term" value="F:DNA binding"/>
    <property type="evidence" value="ECO:0007669"/>
    <property type="project" value="UniProtKB-KW"/>
</dbReference>
<feature type="domain" description="HTH gntR-type" evidence="4">
    <location>
        <begin position="30"/>
        <end position="97"/>
    </location>
</feature>
<organism evidence="5 6">
    <name type="scientific">Actinoplanes regularis</name>
    <dbReference type="NCBI Taxonomy" id="52697"/>
    <lineage>
        <taxon>Bacteria</taxon>
        <taxon>Bacillati</taxon>
        <taxon>Actinomycetota</taxon>
        <taxon>Actinomycetes</taxon>
        <taxon>Micromonosporales</taxon>
        <taxon>Micromonosporaceae</taxon>
        <taxon>Actinoplanes</taxon>
    </lineage>
</organism>
<evidence type="ECO:0000256" key="1">
    <source>
        <dbReference type="ARBA" id="ARBA00023015"/>
    </source>
</evidence>
<evidence type="ECO:0000313" key="5">
    <source>
        <dbReference type="EMBL" id="SNR40052.1"/>
    </source>
</evidence>
<evidence type="ECO:0000313" key="6">
    <source>
        <dbReference type="Proteomes" id="UP000198415"/>
    </source>
</evidence>
<dbReference type="CDD" id="cd07377">
    <property type="entry name" value="WHTH_GntR"/>
    <property type="match status" value="1"/>
</dbReference>
<accession>A0A238W0H3</accession>
<dbReference type="InterPro" id="IPR011711">
    <property type="entry name" value="GntR_C"/>
</dbReference>
<keyword evidence="6" id="KW-1185">Reference proteome</keyword>
<dbReference type="GO" id="GO:0003700">
    <property type="term" value="F:DNA-binding transcription factor activity"/>
    <property type="evidence" value="ECO:0007669"/>
    <property type="project" value="InterPro"/>
</dbReference>
<dbReference type="SUPFAM" id="SSF48008">
    <property type="entry name" value="GntR ligand-binding domain-like"/>
    <property type="match status" value="1"/>
</dbReference>
<proteinExistence type="predicted"/>
<dbReference type="Gene3D" id="1.20.120.530">
    <property type="entry name" value="GntR ligand-binding domain-like"/>
    <property type="match status" value="1"/>
</dbReference>
<dbReference type="SUPFAM" id="SSF46785">
    <property type="entry name" value="Winged helix' DNA-binding domain"/>
    <property type="match status" value="1"/>
</dbReference>
<keyword evidence="2 5" id="KW-0238">DNA-binding</keyword>
<evidence type="ECO:0000256" key="2">
    <source>
        <dbReference type="ARBA" id="ARBA00023125"/>
    </source>
</evidence>
<dbReference type="EMBL" id="FZNR01000002">
    <property type="protein sequence ID" value="SNR40052.1"/>
    <property type="molecule type" value="Genomic_DNA"/>
</dbReference>